<dbReference type="VEuPathDB" id="CryptoDB:Cvel_11848"/>
<gene>
    <name evidence="3" type="ORF">Cvel_11848</name>
</gene>
<feature type="coiled-coil region" evidence="1">
    <location>
        <begin position="36"/>
        <end position="130"/>
    </location>
</feature>
<feature type="signal peptide" evidence="2">
    <location>
        <begin position="1"/>
        <end position="18"/>
    </location>
</feature>
<evidence type="ECO:0008006" key="4">
    <source>
        <dbReference type="Google" id="ProtNLM"/>
    </source>
</evidence>
<proteinExistence type="predicted"/>
<sequence length="165" mass="18420">MLTRAVVVLCALLSCAHGKVLRSKKQSVLGTPSEALEKVRSMIKETIAQMEAAQARDTPHAKFCEKQKKALEESLGKAKEQVSKGESAYDVIRKNPENSMEKKDAARHELTALREELDSLRKADEALKAECLYNPSTFEERDERRQDEISALKEALDAIEAFGSE</sequence>
<evidence type="ECO:0000256" key="2">
    <source>
        <dbReference type="SAM" id="SignalP"/>
    </source>
</evidence>
<dbReference type="PhylomeDB" id="A0A0G4I837"/>
<keyword evidence="1" id="KW-0175">Coiled coil</keyword>
<keyword evidence="2" id="KW-0732">Signal</keyword>
<dbReference type="EMBL" id="CDMZ01005597">
    <property type="protein sequence ID" value="CEM53281.1"/>
    <property type="molecule type" value="Genomic_DNA"/>
</dbReference>
<evidence type="ECO:0000313" key="3">
    <source>
        <dbReference type="EMBL" id="CEM53281.1"/>
    </source>
</evidence>
<protein>
    <recommendedName>
        <fullName evidence="4">Tubulin-specific chaperone A</fullName>
    </recommendedName>
</protein>
<organism evidence="3">
    <name type="scientific">Chromera velia CCMP2878</name>
    <dbReference type="NCBI Taxonomy" id="1169474"/>
    <lineage>
        <taxon>Eukaryota</taxon>
        <taxon>Sar</taxon>
        <taxon>Alveolata</taxon>
        <taxon>Colpodellida</taxon>
        <taxon>Chromeraceae</taxon>
        <taxon>Chromera</taxon>
    </lineage>
</organism>
<name>A0A0G4I837_9ALVE</name>
<dbReference type="AlphaFoldDB" id="A0A0G4I837"/>
<reference evidence="3" key="1">
    <citation type="submission" date="2014-11" db="EMBL/GenBank/DDBJ databases">
        <authorList>
            <person name="Otto D Thomas"/>
            <person name="Naeem Raeece"/>
        </authorList>
    </citation>
    <scope>NUCLEOTIDE SEQUENCE</scope>
</reference>
<evidence type="ECO:0000256" key="1">
    <source>
        <dbReference type="SAM" id="Coils"/>
    </source>
</evidence>
<accession>A0A0G4I837</accession>
<feature type="chain" id="PRO_5005192457" description="Tubulin-specific chaperone A" evidence="2">
    <location>
        <begin position="19"/>
        <end position="165"/>
    </location>
</feature>
<dbReference type="PROSITE" id="PS51257">
    <property type="entry name" value="PROKAR_LIPOPROTEIN"/>
    <property type="match status" value="1"/>
</dbReference>